<organism evidence="1 2">
    <name type="scientific">Chryseobacterium turcicum</name>
    <dbReference type="NCBI Taxonomy" id="2898076"/>
    <lineage>
        <taxon>Bacteria</taxon>
        <taxon>Pseudomonadati</taxon>
        <taxon>Bacteroidota</taxon>
        <taxon>Flavobacteriia</taxon>
        <taxon>Flavobacteriales</taxon>
        <taxon>Weeksellaceae</taxon>
        <taxon>Chryseobacterium group</taxon>
        <taxon>Chryseobacterium</taxon>
    </lineage>
</organism>
<dbReference type="AlphaFoldDB" id="A0A9Q3YWE0"/>
<gene>
    <name evidence="1" type="ORF">LO744_13605</name>
</gene>
<keyword evidence="2" id="KW-1185">Reference proteome</keyword>
<accession>A0A9Q3YWE0</accession>
<comment type="caution">
    <text evidence="1">The sequence shown here is derived from an EMBL/GenBank/DDBJ whole genome shotgun (WGS) entry which is preliminary data.</text>
</comment>
<protein>
    <submittedName>
        <fullName evidence="1">Uncharacterized protein</fullName>
    </submittedName>
</protein>
<name>A0A9Q3YWE0_9FLAO</name>
<dbReference type="EMBL" id="JAJNAY010000001">
    <property type="protein sequence ID" value="MCD1117898.1"/>
    <property type="molecule type" value="Genomic_DNA"/>
</dbReference>
<evidence type="ECO:0000313" key="2">
    <source>
        <dbReference type="Proteomes" id="UP001108025"/>
    </source>
</evidence>
<dbReference type="Proteomes" id="UP001108025">
    <property type="component" value="Unassembled WGS sequence"/>
</dbReference>
<evidence type="ECO:0000313" key="1">
    <source>
        <dbReference type="EMBL" id="MCD1117898.1"/>
    </source>
</evidence>
<reference evidence="1" key="1">
    <citation type="submission" date="2021-11" db="EMBL/GenBank/DDBJ databases">
        <title>Description of novel Chryseobacterium species.</title>
        <authorList>
            <person name="Saticioglu I.B."/>
            <person name="Ay H."/>
            <person name="Altun S."/>
            <person name="Duman M."/>
        </authorList>
    </citation>
    <scope>NUCLEOTIDE SEQUENCE</scope>
    <source>
        <strain evidence="1">C-17</strain>
    </source>
</reference>
<sequence length="74" mass="9160">MTYRDNEYCCTDFYNHDQKGNTTERTFTNHLKNHKEVTTYKYEFDNLQNVTYEFSSNNISGKEYETYYEIEYFE</sequence>
<dbReference type="RefSeq" id="WP_230670098.1">
    <property type="nucleotide sequence ID" value="NZ_JAJNAY010000001.1"/>
</dbReference>
<proteinExistence type="predicted"/>